<dbReference type="Proteomes" id="UP000182840">
    <property type="component" value="Chromosome"/>
</dbReference>
<feature type="compositionally biased region" description="Basic and acidic residues" evidence="1">
    <location>
        <begin position="38"/>
        <end position="51"/>
    </location>
</feature>
<evidence type="ECO:0000256" key="1">
    <source>
        <dbReference type="SAM" id="MobiDB-lite"/>
    </source>
</evidence>
<name>A0A1L3SNI9_9HYPH</name>
<feature type="region of interest" description="Disordered" evidence="1">
    <location>
        <begin position="140"/>
        <end position="191"/>
    </location>
</feature>
<evidence type="ECO:0000313" key="2">
    <source>
        <dbReference type="EMBL" id="APH70882.1"/>
    </source>
</evidence>
<dbReference type="OrthoDB" id="8101535at2"/>
<organism evidence="2 3">
    <name type="scientific">Aquibium oceanicum</name>
    <dbReference type="NCBI Taxonomy" id="1670800"/>
    <lineage>
        <taxon>Bacteria</taxon>
        <taxon>Pseudomonadati</taxon>
        <taxon>Pseudomonadota</taxon>
        <taxon>Alphaproteobacteria</taxon>
        <taxon>Hyphomicrobiales</taxon>
        <taxon>Phyllobacteriaceae</taxon>
        <taxon>Aquibium</taxon>
    </lineage>
</organism>
<keyword evidence="3" id="KW-1185">Reference proteome</keyword>
<protein>
    <submittedName>
        <fullName evidence="2">Uncharacterized protein</fullName>
    </submittedName>
</protein>
<dbReference type="RefSeq" id="WP_072602291.1">
    <property type="nucleotide sequence ID" value="NZ_CP018171.1"/>
</dbReference>
<proteinExistence type="predicted"/>
<dbReference type="AlphaFoldDB" id="A0A1L3SNI9"/>
<sequence>MDWALAIEHNREALRRALALIAAMAGLGGQSAFFRPDSAARRDDPGSEKSKLSPASDCRLPTADRRTLPRRLHRAVLRLLRPAEAAARRLIVIAARGIVLPPLPPRPEEPAPDILRRGSAATGAVWTGIRVGQLGLANLAPPPARRKRNPFRPLPLVDTLRGLPRPGRRSSANGVPRIGLGPRSSFPGPPPSAWDPIDATRLSLRISAIAEVLDDLPRHALRLARWHQRGAAARACGKLHRFSPLRPGRPPGWTCRPAHEVHLVGNEVHGLALMAQERPDTS</sequence>
<gene>
    <name evidence="2" type="ORF">BSQ44_05445</name>
</gene>
<evidence type="ECO:0000313" key="3">
    <source>
        <dbReference type="Proteomes" id="UP000182840"/>
    </source>
</evidence>
<dbReference type="STRING" id="1670800.BSQ44_05445"/>
<feature type="region of interest" description="Disordered" evidence="1">
    <location>
        <begin position="34"/>
        <end position="61"/>
    </location>
</feature>
<dbReference type="EMBL" id="CP018171">
    <property type="protein sequence ID" value="APH70882.1"/>
    <property type="molecule type" value="Genomic_DNA"/>
</dbReference>
<accession>A0A1L3SNI9</accession>
<reference evidence="3" key="1">
    <citation type="submission" date="2016-11" db="EMBL/GenBank/DDBJ databases">
        <title>Mesorhizobium oceanicum sp. nov., isolated from deep seawater in South China Sea.</title>
        <authorList>
            <person name="Fu G.-Y."/>
        </authorList>
    </citation>
    <scope>NUCLEOTIDE SEQUENCE [LARGE SCALE GENOMIC DNA]</scope>
    <source>
        <strain evidence="3">B7</strain>
    </source>
</reference>
<dbReference type="KEGG" id="meso:BSQ44_05445"/>